<gene>
    <name evidence="1" type="ORF">DY000_02025868</name>
</gene>
<evidence type="ECO:0000313" key="1">
    <source>
        <dbReference type="EMBL" id="KAF3592554.1"/>
    </source>
</evidence>
<keyword evidence="2" id="KW-1185">Reference proteome</keyword>
<name>A0ABQ7E8D2_BRACR</name>
<sequence length="92" mass="10578">MVCCTLSWKQILYVIIMHTLIAAFFSRDTPGSGSGFRFGFGFLRRMYKSWLRAGSRCLSPLHYFSQARTLCWNTRCSVLHSRYSLRLSSPSG</sequence>
<evidence type="ECO:0008006" key="3">
    <source>
        <dbReference type="Google" id="ProtNLM"/>
    </source>
</evidence>
<comment type="caution">
    <text evidence="1">The sequence shown here is derived from an EMBL/GenBank/DDBJ whole genome shotgun (WGS) entry which is preliminary data.</text>
</comment>
<dbReference type="EMBL" id="QGKV02000299">
    <property type="protein sequence ID" value="KAF3592554.1"/>
    <property type="molecule type" value="Genomic_DNA"/>
</dbReference>
<protein>
    <recommendedName>
        <fullName evidence="3">Secreted protein</fullName>
    </recommendedName>
</protein>
<reference evidence="1 2" key="1">
    <citation type="journal article" date="2020" name="BMC Genomics">
        <title>Intraspecific diversification of the crop wild relative Brassica cretica Lam. using demographic model selection.</title>
        <authorList>
            <person name="Kioukis A."/>
            <person name="Michalopoulou V.A."/>
            <person name="Briers L."/>
            <person name="Pirintsos S."/>
            <person name="Studholme D.J."/>
            <person name="Pavlidis P."/>
            <person name="Sarris P.F."/>
        </authorList>
    </citation>
    <scope>NUCLEOTIDE SEQUENCE [LARGE SCALE GENOMIC DNA]</scope>
    <source>
        <strain evidence="2">cv. PFS-1207/04</strain>
    </source>
</reference>
<accession>A0ABQ7E8D2</accession>
<evidence type="ECO:0000313" key="2">
    <source>
        <dbReference type="Proteomes" id="UP000266723"/>
    </source>
</evidence>
<dbReference type="Proteomes" id="UP000266723">
    <property type="component" value="Unassembled WGS sequence"/>
</dbReference>
<proteinExistence type="predicted"/>
<organism evidence="1 2">
    <name type="scientific">Brassica cretica</name>
    <name type="common">Mustard</name>
    <dbReference type="NCBI Taxonomy" id="69181"/>
    <lineage>
        <taxon>Eukaryota</taxon>
        <taxon>Viridiplantae</taxon>
        <taxon>Streptophyta</taxon>
        <taxon>Embryophyta</taxon>
        <taxon>Tracheophyta</taxon>
        <taxon>Spermatophyta</taxon>
        <taxon>Magnoliopsida</taxon>
        <taxon>eudicotyledons</taxon>
        <taxon>Gunneridae</taxon>
        <taxon>Pentapetalae</taxon>
        <taxon>rosids</taxon>
        <taxon>malvids</taxon>
        <taxon>Brassicales</taxon>
        <taxon>Brassicaceae</taxon>
        <taxon>Brassiceae</taxon>
        <taxon>Brassica</taxon>
    </lineage>
</organism>